<dbReference type="Proteomes" id="UP001221924">
    <property type="component" value="Unassembled WGS sequence"/>
</dbReference>
<gene>
    <name evidence="1" type="ORF">PZH42_21435</name>
</gene>
<dbReference type="AlphaFoldDB" id="A0AAW6M9F6"/>
<protein>
    <submittedName>
        <fullName evidence="1">Uncharacterized protein</fullName>
    </submittedName>
</protein>
<organism evidence="1 2">
    <name type="scientific">Bacteroides cellulosilyticus</name>
    <dbReference type="NCBI Taxonomy" id="246787"/>
    <lineage>
        <taxon>Bacteria</taxon>
        <taxon>Pseudomonadati</taxon>
        <taxon>Bacteroidota</taxon>
        <taxon>Bacteroidia</taxon>
        <taxon>Bacteroidales</taxon>
        <taxon>Bacteroidaceae</taxon>
        <taxon>Bacteroides</taxon>
    </lineage>
</organism>
<evidence type="ECO:0000313" key="1">
    <source>
        <dbReference type="EMBL" id="MDE8696673.1"/>
    </source>
</evidence>
<reference evidence="1" key="1">
    <citation type="submission" date="2023-03" db="EMBL/GenBank/DDBJ databases">
        <title>DFI Biobank Strains.</title>
        <authorList>
            <person name="Mostad J."/>
            <person name="Paddock L."/>
            <person name="Medina S."/>
            <person name="Waligurski E."/>
            <person name="Barat B."/>
            <person name="Smith R."/>
            <person name="Burgo V."/>
            <person name="Metcalfe C."/>
            <person name="Woodson C."/>
            <person name="Sundararajan A."/>
            <person name="Ramaswamy R."/>
            <person name="Lin H."/>
            <person name="Pamer E.G."/>
        </authorList>
    </citation>
    <scope>NUCLEOTIDE SEQUENCE</scope>
    <source>
        <strain evidence="1">DFI.9.5</strain>
    </source>
</reference>
<dbReference type="RefSeq" id="WP_240053635.1">
    <property type="nucleotide sequence ID" value="NZ_CAXKYC010000016.1"/>
</dbReference>
<accession>A0AAW6M9F6</accession>
<name>A0AAW6M9F6_9BACE</name>
<proteinExistence type="predicted"/>
<sequence length="23" mass="2669">MVCVCKDGKHKYQSLGIFIKEEL</sequence>
<dbReference type="EMBL" id="JARFID010000030">
    <property type="protein sequence ID" value="MDE8696673.1"/>
    <property type="molecule type" value="Genomic_DNA"/>
</dbReference>
<comment type="caution">
    <text evidence="1">The sequence shown here is derived from an EMBL/GenBank/DDBJ whole genome shotgun (WGS) entry which is preliminary data.</text>
</comment>
<evidence type="ECO:0000313" key="2">
    <source>
        <dbReference type="Proteomes" id="UP001221924"/>
    </source>
</evidence>